<name>A0A9P7K283_9AGAR</name>
<reference evidence="1" key="1">
    <citation type="submission" date="2021-02" db="EMBL/GenBank/DDBJ databases">
        <authorList>
            <person name="Nieuwenhuis M."/>
            <person name="Van De Peppel L.J.J."/>
        </authorList>
    </citation>
    <scope>NUCLEOTIDE SEQUENCE</scope>
    <source>
        <strain evidence="1">D49</strain>
    </source>
</reference>
<evidence type="ECO:0000313" key="2">
    <source>
        <dbReference type="Proteomes" id="UP000717328"/>
    </source>
</evidence>
<accession>A0A9P7K283</accession>
<keyword evidence="2" id="KW-1185">Reference proteome</keyword>
<sequence>MHVVGYKISRKPYAQGVAVSCDISTAHTHVFGSTSNKVNEQMKISLDKATSFPLVAQEEEYQLHFSFYHSNLPGKDGDAEAPAEHQTPCSKIRVVKASTLDLMAEGHVKCAELVQGQNRVLAAYRADGRSKQTHSKQMWSRRTGPLALPLLRLTYDMLKFTEKLKDSLRGPSNAIQWVDKPVIFSNIPSEAVFYRYRKQRGVNLGMDFVPQSES</sequence>
<evidence type="ECO:0000313" key="1">
    <source>
        <dbReference type="EMBL" id="KAG5635246.1"/>
    </source>
</evidence>
<reference evidence="1" key="2">
    <citation type="submission" date="2021-10" db="EMBL/GenBank/DDBJ databases">
        <title>Phylogenomics reveals ancestral predisposition of the termite-cultivated fungus Termitomyces towards a domesticated lifestyle.</title>
        <authorList>
            <person name="Auxier B."/>
            <person name="Grum-Grzhimaylo A."/>
            <person name="Cardenas M.E."/>
            <person name="Lodge J.D."/>
            <person name="Laessoe T."/>
            <person name="Pedersen O."/>
            <person name="Smith M.E."/>
            <person name="Kuyper T.W."/>
            <person name="Franco-Molano E.A."/>
            <person name="Baroni T.J."/>
            <person name="Aanen D.K."/>
        </authorList>
    </citation>
    <scope>NUCLEOTIDE SEQUENCE</scope>
    <source>
        <strain evidence="1">D49</strain>
    </source>
</reference>
<organism evidence="1 2">
    <name type="scientific">Sphagnurus paluster</name>
    <dbReference type="NCBI Taxonomy" id="117069"/>
    <lineage>
        <taxon>Eukaryota</taxon>
        <taxon>Fungi</taxon>
        <taxon>Dikarya</taxon>
        <taxon>Basidiomycota</taxon>
        <taxon>Agaricomycotina</taxon>
        <taxon>Agaricomycetes</taxon>
        <taxon>Agaricomycetidae</taxon>
        <taxon>Agaricales</taxon>
        <taxon>Tricholomatineae</taxon>
        <taxon>Lyophyllaceae</taxon>
        <taxon>Sphagnurus</taxon>
    </lineage>
</organism>
<dbReference type="Proteomes" id="UP000717328">
    <property type="component" value="Unassembled WGS sequence"/>
</dbReference>
<dbReference type="AlphaFoldDB" id="A0A9P7K283"/>
<gene>
    <name evidence="1" type="ORF">H0H81_011944</name>
</gene>
<comment type="caution">
    <text evidence="1">The sequence shown here is derived from an EMBL/GenBank/DDBJ whole genome shotgun (WGS) entry which is preliminary data.</text>
</comment>
<proteinExistence type="predicted"/>
<protein>
    <submittedName>
        <fullName evidence="1">Uncharacterized protein</fullName>
    </submittedName>
</protein>
<dbReference type="EMBL" id="JABCKI010006141">
    <property type="protein sequence ID" value="KAG5635246.1"/>
    <property type="molecule type" value="Genomic_DNA"/>
</dbReference>